<reference evidence="1 2" key="1">
    <citation type="submission" date="2016-10" db="EMBL/GenBank/DDBJ databases">
        <authorList>
            <person name="de Groot N.N."/>
        </authorList>
    </citation>
    <scope>NUCLEOTIDE SEQUENCE [LARGE SCALE GENOMIC DNA]</scope>
    <source>
        <strain evidence="1 2">ASO4-2</strain>
    </source>
</reference>
<protein>
    <submittedName>
        <fullName evidence="1">Uncharacterized protein</fullName>
    </submittedName>
</protein>
<organism evidence="1 2">
    <name type="scientific">Desulfonatronum thiosulfatophilum</name>
    <dbReference type="NCBI Taxonomy" id="617002"/>
    <lineage>
        <taxon>Bacteria</taxon>
        <taxon>Pseudomonadati</taxon>
        <taxon>Thermodesulfobacteriota</taxon>
        <taxon>Desulfovibrionia</taxon>
        <taxon>Desulfovibrionales</taxon>
        <taxon>Desulfonatronaceae</taxon>
        <taxon>Desulfonatronum</taxon>
    </lineage>
</organism>
<sequence>MKNEPPASLKAQDAKKRFFGFHWKNSEAKRLHAYCDILSPVRERHLFESSLSLLSKNVPLATFAP</sequence>
<dbReference type="STRING" id="617002.SAMN05660653_02355"/>
<accession>A0A1G6DS04</accession>
<name>A0A1G6DS04_9BACT</name>
<dbReference type="Proteomes" id="UP000198771">
    <property type="component" value="Unassembled WGS sequence"/>
</dbReference>
<dbReference type="EMBL" id="FMXO01000013">
    <property type="protein sequence ID" value="SDB47929.1"/>
    <property type="molecule type" value="Genomic_DNA"/>
</dbReference>
<evidence type="ECO:0000313" key="1">
    <source>
        <dbReference type="EMBL" id="SDB47929.1"/>
    </source>
</evidence>
<evidence type="ECO:0000313" key="2">
    <source>
        <dbReference type="Proteomes" id="UP000198771"/>
    </source>
</evidence>
<dbReference type="AlphaFoldDB" id="A0A1G6DS04"/>
<proteinExistence type="predicted"/>
<gene>
    <name evidence="1" type="ORF">SAMN05660653_02355</name>
</gene>
<keyword evidence="2" id="KW-1185">Reference proteome</keyword>
<dbReference type="RefSeq" id="WP_092121850.1">
    <property type="nucleotide sequence ID" value="NZ_FMXO01000013.1"/>
</dbReference>